<dbReference type="AlphaFoldDB" id="W2N1M3"/>
<feature type="compositionally biased region" description="Basic and acidic residues" evidence="1">
    <location>
        <begin position="13"/>
        <end position="45"/>
    </location>
</feature>
<name>W2N1M3_PHYNI</name>
<protein>
    <submittedName>
        <fullName evidence="2">Uncharacterized protein</fullName>
    </submittedName>
</protein>
<sequence>INVFAHPGKAKRREGEDRVLCRSVEDETASDREEGPPILPSDRETQAPAALAYRLNKPWTLPY</sequence>
<gene>
    <name evidence="2" type="ORF">L914_11863</name>
</gene>
<organism evidence="2">
    <name type="scientific">Phytophthora nicotianae</name>
    <name type="common">Potato buckeye rot agent</name>
    <name type="synonym">Phytophthora parasitica</name>
    <dbReference type="NCBI Taxonomy" id="4792"/>
    <lineage>
        <taxon>Eukaryota</taxon>
        <taxon>Sar</taxon>
        <taxon>Stramenopiles</taxon>
        <taxon>Oomycota</taxon>
        <taxon>Peronosporomycetes</taxon>
        <taxon>Peronosporales</taxon>
        <taxon>Peronosporaceae</taxon>
        <taxon>Phytophthora</taxon>
    </lineage>
</organism>
<dbReference type="EMBL" id="KI693789">
    <property type="protein sequence ID" value="ETM42501.1"/>
    <property type="molecule type" value="Genomic_DNA"/>
</dbReference>
<evidence type="ECO:0000256" key="1">
    <source>
        <dbReference type="SAM" id="MobiDB-lite"/>
    </source>
</evidence>
<accession>W2N1M3</accession>
<feature type="region of interest" description="Disordered" evidence="1">
    <location>
        <begin position="1"/>
        <end position="49"/>
    </location>
</feature>
<feature type="non-terminal residue" evidence="2">
    <location>
        <position position="1"/>
    </location>
</feature>
<proteinExistence type="predicted"/>
<reference evidence="2" key="1">
    <citation type="submission" date="2013-11" db="EMBL/GenBank/DDBJ databases">
        <title>The Genome Sequence of Phytophthora parasitica IAC_01/95.</title>
        <authorList>
            <consortium name="The Broad Institute Genomics Platform"/>
            <person name="Russ C."/>
            <person name="Tyler B."/>
            <person name="Panabieres F."/>
            <person name="Shan W."/>
            <person name="Tripathy S."/>
            <person name="Grunwald N."/>
            <person name="Machado M."/>
            <person name="Johnson C.S."/>
            <person name="Arredondo F."/>
            <person name="Hong C."/>
            <person name="Coffey M."/>
            <person name="Young S.K."/>
            <person name="Zeng Q."/>
            <person name="Gargeya S."/>
            <person name="Fitzgerald M."/>
            <person name="Abouelleil A."/>
            <person name="Alvarado L."/>
            <person name="Chapman S.B."/>
            <person name="Gainer-Dewar J."/>
            <person name="Goldberg J."/>
            <person name="Griggs A."/>
            <person name="Gujja S."/>
            <person name="Hansen M."/>
            <person name="Howarth C."/>
            <person name="Imamovic A."/>
            <person name="Ireland A."/>
            <person name="Larimer J."/>
            <person name="McCowan C."/>
            <person name="Murphy C."/>
            <person name="Pearson M."/>
            <person name="Poon T.W."/>
            <person name="Priest M."/>
            <person name="Roberts A."/>
            <person name="Saif S."/>
            <person name="Shea T."/>
            <person name="Sykes S."/>
            <person name="Wortman J."/>
            <person name="Nusbaum C."/>
            <person name="Birren B."/>
        </authorList>
    </citation>
    <scope>NUCLEOTIDE SEQUENCE [LARGE SCALE GENOMIC DNA]</scope>
    <source>
        <strain evidence="2">IAC_01/95</strain>
    </source>
</reference>
<dbReference type="Proteomes" id="UP000054532">
    <property type="component" value="Unassembled WGS sequence"/>
</dbReference>
<evidence type="ECO:0000313" key="2">
    <source>
        <dbReference type="EMBL" id="ETM42501.1"/>
    </source>
</evidence>